<name>A0A3B0RTK2_9ZZZZ</name>
<evidence type="ECO:0000256" key="4">
    <source>
        <dbReference type="ARBA" id="ARBA00022960"/>
    </source>
</evidence>
<organism evidence="9">
    <name type="scientific">hydrothermal vent metagenome</name>
    <dbReference type="NCBI Taxonomy" id="652676"/>
    <lineage>
        <taxon>unclassified sequences</taxon>
        <taxon>metagenomes</taxon>
        <taxon>ecological metagenomes</taxon>
    </lineage>
</organism>
<dbReference type="GO" id="GO:0008360">
    <property type="term" value="P:regulation of cell shape"/>
    <property type="evidence" value="ECO:0007669"/>
    <property type="project" value="UniProtKB-KW"/>
</dbReference>
<feature type="transmembrane region" description="Helical" evidence="8">
    <location>
        <begin position="178"/>
        <end position="197"/>
    </location>
</feature>
<evidence type="ECO:0000256" key="3">
    <source>
        <dbReference type="ARBA" id="ARBA00022692"/>
    </source>
</evidence>
<feature type="transmembrane region" description="Helical" evidence="8">
    <location>
        <begin position="287"/>
        <end position="306"/>
    </location>
</feature>
<dbReference type="CDD" id="cd13123">
    <property type="entry name" value="MATE_MurJ_like"/>
    <property type="match status" value="1"/>
</dbReference>
<evidence type="ECO:0000256" key="8">
    <source>
        <dbReference type="SAM" id="Phobius"/>
    </source>
</evidence>
<evidence type="ECO:0000256" key="1">
    <source>
        <dbReference type="ARBA" id="ARBA00004651"/>
    </source>
</evidence>
<dbReference type="GO" id="GO:0009252">
    <property type="term" value="P:peptidoglycan biosynthetic process"/>
    <property type="evidence" value="ECO:0007669"/>
    <property type="project" value="UniProtKB-KW"/>
</dbReference>
<keyword evidence="4" id="KW-0133">Cell shape</keyword>
<sequence length="418" mass="44647">MYRGSMTALLARFKRGDMGTAAIIVAAGIMASRFLGILRDMIFAAMLGSNDVTDVYVAAFRIPDFANYLLAGGFLTITFIPIFSKYLADDDEEGGWSAFGSILRWLAIGILAAIVVAWIAAPSLINALFPGFSDQQVADTTTLTRIVLPAQFAFVVGALFAAVQYAKGVFTIPTIAPIAYNLGIISGGVIYAAVTGTPDPAGFIWGALIGAFVGNFALQIWGAHRVGMPWRLRPSWKHPAIGEYLAIALPLMLGQSVVALDEIFMSVFGDMAGSGSQTNLQYARRTMLVPIGVIAQAAAVAAYPTLSRLFAEGKRAEMLATVNKALRYVLALSILAAGIVAAMTVPTIRILFERGAFTAEATDAVASALFVYAFGIPIWGALQIITRAFYARRDMWTPVIIGTAVTILAVPTYFLMVN</sequence>
<feature type="transmembrane region" description="Helical" evidence="8">
    <location>
        <begin position="146"/>
        <end position="166"/>
    </location>
</feature>
<keyword evidence="6 8" id="KW-1133">Transmembrane helix</keyword>
<dbReference type="InterPro" id="IPR051050">
    <property type="entry name" value="Lipid_II_flippase_MurJ/MviN"/>
</dbReference>
<evidence type="ECO:0000256" key="7">
    <source>
        <dbReference type="ARBA" id="ARBA00023136"/>
    </source>
</evidence>
<keyword evidence="5" id="KW-0573">Peptidoglycan synthesis</keyword>
<accession>A0A3B0RTK2</accession>
<feature type="transmembrane region" description="Helical" evidence="8">
    <location>
        <begin position="326"/>
        <end position="352"/>
    </location>
</feature>
<comment type="subcellular location">
    <subcellularLocation>
        <location evidence="1">Cell membrane</location>
        <topology evidence="1">Multi-pass membrane protein</topology>
    </subcellularLocation>
</comment>
<dbReference type="Pfam" id="PF03023">
    <property type="entry name" value="MurJ"/>
    <property type="match status" value="1"/>
</dbReference>
<dbReference type="PANTHER" id="PTHR47019:SF1">
    <property type="entry name" value="LIPID II FLIPPASE MURJ"/>
    <property type="match status" value="1"/>
</dbReference>
<dbReference type="GO" id="GO:0015648">
    <property type="term" value="F:lipid-linked peptidoglycan transporter activity"/>
    <property type="evidence" value="ECO:0007669"/>
    <property type="project" value="TreeGrafter"/>
</dbReference>
<evidence type="ECO:0000313" key="9">
    <source>
        <dbReference type="EMBL" id="VAV95507.1"/>
    </source>
</evidence>
<dbReference type="EMBL" id="UOEI01000150">
    <property type="protein sequence ID" value="VAV95507.1"/>
    <property type="molecule type" value="Genomic_DNA"/>
</dbReference>
<feature type="non-terminal residue" evidence="9">
    <location>
        <position position="418"/>
    </location>
</feature>
<feature type="transmembrane region" description="Helical" evidence="8">
    <location>
        <begin position="21"/>
        <end position="45"/>
    </location>
</feature>
<feature type="transmembrane region" description="Helical" evidence="8">
    <location>
        <begin position="396"/>
        <end position="416"/>
    </location>
</feature>
<dbReference type="InterPro" id="IPR004268">
    <property type="entry name" value="MurJ"/>
</dbReference>
<feature type="transmembrane region" description="Helical" evidence="8">
    <location>
        <begin position="105"/>
        <end position="126"/>
    </location>
</feature>
<evidence type="ECO:0000256" key="6">
    <source>
        <dbReference type="ARBA" id="ARBA00022989"/>
    </source>
</evidence>
<protein>
    <submittedName>
        <fullName evidence="9">Proposed peptidoglycan lipid II flippase MurJ</fullName>
    </submittedName>
</protein>
<reference evidence="9" key="1">
    <citation type="submission" date="2018-06" db="EMBL/GenBank/DDBJ databases">
        <authorList>
            <person name="Zhirakovskaya E."/>
        </authorList>
    </citation>
    <scope>NUCLEOTIDE SEQUENCE</scope>
</reference>
<dbReference type="NCBIfam" id="TIGR01695">
    <property type="entry name" value="murJ_mviN"/>
    <property type="match status" value="1"/>
</dbReference>
<gene>
    <name evidence="9" type="ORF">MNBD_ACTINO01-516</name>
</gene>
<keyword evidence="7 8" id="KW-0472">Membrane</keyword>
<dbReference type="GO" id="GO:0034204">
    <property type="term" value="P:lipid translocation"/>
    <property type="evidence" value="ECO:0007669"/>
    <property type="project" value="TreeGrafter"/>
</dbReference>
<proteinExistence type="predicted"/>
<feature type="transmembrane region" description="Helical" evidence="8">
    <location>
        <begin position="65"/>
        <end position="84"/>
    </location>
</feature>
<dbReference type="AlphaFoldDB" id="A0A3B0RTK2"/>
<keyword evidence="2" id="KW-1003">Cell membrane</keyword>
<evidence type="ECO:0000256" key="2">
    <source>
        <dbReference type="ARBA" id="ARBA00022475"/>
    </source>
</evidence>
<dbReference type="PANTHER" id="PTHR47019">
    <property type="entry name" value="LIPID II FLIPPASE MURJ"/>
    <property type="match status" value="1"/>
</dbReference>
<feature type="transmembrane region" description="Helical" evidence="8">
    <location>
        <begin position="364"/>
        <end position="384"/>
    </location>
</feature>
<feature type="transmembrane region" description="Helical" evidence="8">
    <location>
        <begin position="244"/>
        <end position="267"/>
    </location>
</feature>
<dbReference type="PRINTS" id="PR01806">
    <property type="entry name" value="VIRFACTRMVIN"/>
</dbReference>
<evidence type="ECO:0000256" key="5">
    <source>
        <dbReference type="ARBA" id="ARBA00022984"/>
    </source>
</evidence>
<dbReference type="GO" id="GO:0005886">
    <property type="term" value="C:plasma membrane"/>
    <property type="evidence" value="ECO:0007669"/>
    <property type="project" value="UniProtKB-SubCell"/>
</dbReference>
<feature type="transmembrane region" description="Helical" evidence="8">
    <location>
        <begin position="203"/>
        <end position="223"/>
    </location>
</feature>
<keyword evidence="3 8" id="KW-0812">Transmembrane</keyword>